<dbReference type="SUPFAM" id="SSF55729">
    <property type="entry name" value="Acyl-CoA N-acyltransferases (Nat)"/>
    <property type="match status" value="1"/>
</dbReference>
<dbReference type="Pfam" id="PF00583">
    <property type="entry name" value="Acetyltransf_1"/>
    <property type="match status" value="1"/>
</dbReference>
<reference evidence="2 3" key="1">
    <citation type="submission" date="2019-10" db="EMBL/GenBank/DDBJ databases">
        <title>The Genome Sequence of Clostridium tarantellae Isolated from Fish Brain.</title>
        <authorList>
            <person name="Bano L."/>
            <person name="Kiel M."/>
            <person name="Sales G."/>
            <person name="Doxey A.C."/>
            <person name="Mansfield M.J."/>
            <person name="Schiavone M."/>
            <person name="Rossetto O."/>
            <person name="Pirazzini M."/>
            <person name="Dobrindt U."/>
            <person name="Montecucco C."/>
        </authorList>
    </citation>
    <scope>NUCLEOTIDE SEQUENCE [LARGE SCALE GENOMIC DNA]</scope>
    <source>
        <strain evidence="2 3">DSM 3997</strain>
    </source>
</reference>
<dbReference type="EMBL" id="WHJC01000037">
    <property type="protein sequence ID" value="MPQ43066.1"/>
    <property type="molecule type" value="Genomic_DNA"/>
</dbReference>
<dbReference type="PROSITE" id="PS51186">
    <property type="entry name" value="GNAT"/>
    <property type="match status" value="1"/>
</dbReference>
<dbReference type="InterPro" id="IPR000182">
    <property type="entry name" value="GNAT_dom"/>
</dbReference>
<feature type="domain" description="N-acetyltransferase" evidence="1">
    <location>
        <begin position="17"/>
        <end position="184"/>
    </location>
</feature>
<dbReference type="AlphaFoldDB" id="A0A6I1MHQ5"/>
<dbReference type="OrthoDB" id="8750087at2"/>
<dbReference type="Proteomes" id="UP000430345">
    <property type="component" value="Unassembled WGS sequence"/>
</dbReference>
<gene>
    <name evidence="2" type="ORF">GBZ86_04740</name>
</gene>
<proteinExistence type="predicted"/>
<dbReference type="InterPro" id="IPR016181">
    <property type="entry name" value="Acyl_CoA_acyltransferase"/>
</dbReference>
<evidence type="ECO:0000313" key="2">
    <source>
        <dbReference type="EMBL" id="MPQ43066.1"/>
    </source>
</evidence>
<organism evidence="2 3">
    <name type="scientific">Clostridium tarantellae</name>
    <dbReference type="NCBI Taxonomy" id="39493"/>
    <lineage>
        <taxon>Bacteria</taxon>
        <taxon>Bacillati</taxon>
        <taxon>Bacillota</taxon>
        <taxon>Clostridia</taxon>
        <taxon>Eubacteriales</taxon>
        <taxon>Clostridiaceae</taxon>
        <taxon>Clostridium</taxon>
    </lineage>
</organism>
<keyword evidence="2" id="KW-0808">Transferase</keyword>
<accession>A0A6I1MHQ5</accession>
<comment type="caution">
    <text evidence="2">The sequence shown here is derived from an EMBL/GenBank/DDBJ whole genome shotgun (WGS) entry which is preliminary data.</text>
</comment>
<name>A0A6I1MHQ5_9CLOT</name>
<dbReference type="RefSeq" id="WP_152888246.1">
    <property type="nucleotide sequence ID" value="NZ_WHJC01000037.1"/>
</dbReference>
<dbReference type="GO" id="GO:0016747">
    <property type="term" value="F:acyltransferase activity, transferring groups other than amino-acyl groups"/>
    <property type="evidence" value="ECO:0007669"/>
    <property type="project" value="InterPro"/>
</dbReference>
<sequence length="184" mass="21097">MNKVLNVKRKDGIVLEVYLKELDLSYINKIMELQNIVLQGLEDRQLYVPTNREEFISYLNSHGKILGCVTEEDELIAFGVYLKRGYDKSNYGYDVGIEGEELLKVGHIDTTIVKEEYRGNSLQKIICKVLEEIGKEQGTPIMCATASPYNKFSVNTFIKLGYEIKADKIKYGGLRRYVLIKNTK</sequence>
<evidence type="ECO:0000259" key="1">
    <source>
        <dbReference type="PROSITE" id="PS51186"/>
    </source>
</evidence>
<dbReference type="Gene3D" id="3.40.630.30">
    <property type="match status" value="1"/>
</dbReference>
<evidence type="ECO:0000313" key="3">
    <source>
        <dbReference type="Proteomes" id="UP000430345"/>
    </source>
</evidence>
<protein>
    <submittedName>
        <fullName evidence="2">GNAT family N-acetyltransferase</fullName>
    </submittedName>
</protein>
<keyword evidence="3" id="KW-1185">Reference proteome</keyword>